<keyword evidence="1" id="KW-0862">Zinc</keyword>
<dbReference type="AlphaFoldDB" id="A0AAW2TPP6"/>
<reference evidence="4" key="2">
    <citation type="journal article" date="2024" name="Plant">
        <title>Genomic evolution and insights into agronomic trait innovations of Sesamum species.</title>
        <authorList>
            <person name="Miao H."/>
            <person name="Wang L."/>
            <person name="Qu L."/>
            <person name="Liu H."/>
            <person name="Sun Y."/>
            <person name="Le M."/>
            <person name="Wang Q."/>
            <person name="Wei S."/>
            <person name="Zheng Y."/>
            <person name="Lin W."/>
            <person name="Duan Y."/>
            <person name="Cao H."/>
            <person name="Xiong S."/>
            <person name="Wang X."/>
            <person name="Wei L."/>
            <person name="Li C."/>
            <person name="Ma Q."/>
            <person name="Ju M."/>
            <person name="Zhao R."/>
            <person name="Li G."/>
            <person name="Mu C."/>
            <person name="Tian Q."/>
            <person name="Mei H."/>
            <person name="Zhang T."/>
            <person name="Gao T."/>
            <person name="Zhang H."/>
        </authorList>
    </citation>
    <scope>NUCLEOTIDE SEQUENCE</scope>
    <source>
        <strain evidence="4">KEN1</strain>
    </source>
</reference>
<dbReference type="PROSITE" id="PS50158">
    <property type="entry name" value="ZF_CCHC"/>
    <property type="match status" value="1"/>
</dbReference>
<feature type="region of interest" description="Disordered" evidence="2">
    <location>
        <begin position="231"/>
        <end position="250"/>
    </location>
</feature>
<feature type="compositionally biased region" description="Basic residues" evidence="2">
    <location>
        <begin position="202"/>
        <end position="212"/>
    </location>
</feature>
<feature type="domain" description="CCHC-type" evidence="3">
    <location>
        <begin position="227"/>
        <end position="241"/>
    </location>
</feature>
<comment type="caution">
    <text evidence="4">The sequence shown here is derived from an EMBL/GenBank/DDBJ whole genome shotgun (WGS) entry which is preliminary data.</text>
</comment>
<gene>
    <name evidence="4" type="ORF">Slati_3955300</name>
</gene>
<accession>A0AAW2TPP6</accession>
<dbReference type="GO" id="GO:0008270">
    <property type="term" value="F:zinc ion binding"/>
    <property type="evidence" value="ECO:0007669"/>
    <property type="project" value="UniProtKB-KW"/>
</dbReference>
<reference evidence="4" key="1">
    <citation type="submission" date="2020-06" db="EMBL/GenBank/DDBJ databases">
        <authorList>
            <person name="Li T."/>
            <person name="Hu X."/>
            <person name="Zhang T."/>
            <person name="Song X."/>
            <person name="Zhang H."/>
            <person name="Dai N."/>
            <person name="Sheng W."/>
            <person name="Hou X."/>
            <person name="Wei L."/>
        </authorList>
    </citation>
    <scope>NUCLEOTIDE SEQUENCE</scope>
    <source>
        <strain evidence="4">KEN1</strain>
        <tissue evidence="4">Leaf</tissue>
    </source>
</reference>
<dbReference type="PANTHER" id="PTHR31973">
    <property type="entry name" value="POLYPROTEIN, PUTATIVE-RELATED"/>
    <property type="match status" value="1"/>
</dbReference>
<feature type="region of interest" description="Disordered" evidence="2">
    <location>
        <begin position="198"/>
        <end position="222"/>
    </location>
</feature>
<evidence type="ECO:0000256" key="2">
    <source>
        <dbReference type="SAM" id="MobiDB-lite"/>
    </source>
</evidence>
<dbReference type="PANTHER" id="PTHR31973:SF187">
    <property type="entry name" value="MUTATOR TRANSPOSASE MUDRA PROTEIN"/>
    <property type="match status" value="1"/>
</dbReference>
<protein>
    <recommendedName>
        <fullName evidence="3">CCHC-type domain-containing protein</fullName>
    </recommendedName>
</protein>
<sequence>MAEKLVDVLRENPNMKCRGMRHELQKFGVSPPYMQLYRAKKIAMLGIEGNHETSFGMLTKCVEMGLVECITEMVPHAINRKCARHIYANLRQIQPGVMVKKLFWGAARAYNAPDFNSAMLALRNHKRAAYDWLMNIEIPCKHAALAIEHKRDNIELYTDPSFHKSMYMKAYSQKIHAIPNPTFWPSLNVYPESILPPPIKRMPGRPKKHRRREVGEGSRVRKPSALKCSKCGHTGHNKRTCGGPPVHKRRGKGRIAAQQVEFDENVPLKEAVRAVKRQKRNVQVNEILLGSQEGPPLTQQSQGEANAQDGGISTLANMDPYSMQIEVDAATAAFFEDAQCLYITCMN</sequence>
<dbReference type="EMBL" id="JACGWN010000014">
    <property type="protein sequence ID" value="KAL0406414.1"/>
    <property type="molecule type" value="Genomic_DNA"/>
</dbReference>
<dbReference type="InterPro" id="IPR001878">
    <property type="entry name" value="Znf_CCHC"/>
</dbReference>
<name>A0AAW2TPP6_9LAMI</name>
<evidence type="ECO:0000256" key="1">
    <source>
        <dbReference type="PROSITE-ProRule" id="PRU00047"/>
    </source>
</evidence>
<keyword evidence="1" id="KW-0863">Zinc-finger</keyword>
<evidence type="ECO:0000259" key="3">
    <source>
        <dbReference type="PROSITE" id="PS50158"/>
    </source>
</evidence>
<proteinExistence type="predicted"/>
<feature type="region of interest" description="Disordered" evidence="2">
    <location>
        <begin position="290"/>
        <end position="313"/>
    </location>
</feature>
<organism evidence="4">
    <name type="scientific">Sesamum latifolium</name>
    <dbReference type="NCBI Taxonomy" id="2727402"/>
    <lineage>
        <taxon>Eukaryota</taxon>
        <taxon>Viridiplantae</taxon>
        <taxon>Streptophyta</taxon>
        <taxon>Embryophyta</taxon>
        <taxon>Tracheophyta</taxon>
        <taxon>Spermatophyta</taxon>
        <taxon>Magnoliopsida</taxon>
        <taxon>eudicotyledons</taxon>
        <taxon>Gunneridae</taxon>
        <taxon>Pentapetalae</taxon>
        <taxon>asterids</taxon>
        <taxon>lamiids</taxon>
        <taxon>Lamiales</taxon>
        <taxon>Pedaliaceae</taxon>
        <taxon>Sesamum</taxon>
    </lineage>
</organism>
<dbReference type="GO" id="GO:0003676">
    <property type="term" value="F:nucleic acid binding"/>
    <property type="evidence" value="ECO:0007669"/>
    <property type="project" value="InterPro"/>
</dbReference>
<keyword evidence="1" id="KW-0479">Metal-binding</keyword>
<evidence type="ECO:0000313" key="4">
    <source>
        <dbReference type="EMBL" id="KAL0406414.1"/>
    </source>
</evidence>